<dbReference type="EMBL" id="JABFRW010000150">
    <property type="protein sequence ID" value="NOT34840.1"/>
    <property type="molecule type" value="Genomic_DNA"/>
</dbReference>
<dbReference type="PROSITE" id="PS00070">
    <property type="entry name" value="ALDEHYDE_DEHYDR_CYS"/>
    <property type="match status" value="1"/>
</dbReference>
<comment type="catalytic activity">
    <reaction evidence="6">
        <text>L-glutamate 5-semialdehyde + NAD(+) + H2O = L-glutamate + NADH + 2 H(+)</text>
        <dbReference type="Rhea" id="RHEA:30235"/>
        <dbReference type="ChEBI" id="CHEBI:15377"/>
        <dbReference type="ChEBI" id="CHEBI:15378"/>
        <dbReference type="ChEBI" id="CHEBI:29985"/>
        <dbReference type="ChEBI" id="CHEBI:57540"/>
        <dbReference type="ChEBI" id="CHEBI:57945"/>
        <dbReference type="ChEBI" id="CHEBI:58066"/>
        <dbReference type="EC" id="1.2.1.88"/>
    </reaction>
</comment>
<dbReference type="InterPro" id="IPR016163">
    <property type="entry name" value="Ald_DH_C"/>
</dbReference>
<evidence type="ECO:0000256" key="7">
    <source>
        <dbReference type="ARBA" id="ARBA00061617"/>
    </source>
</evidence>
<sequence length="533" mass="57371">MTVTPSRSIAPVDSKSLPEYSPTTYVDFSKPDHRAAFEAALASVRAEMGKEYPLVIGGERLKGSGTFDSTNPAHPSEVLGRFQSGTVEQANRAIDTAFDAFRTWSRVPAAERAAYLVEAARRMRERRHWFSAWMVLEVGKSWGEADADTAEAIDFMEFYAREMLRYDAPHPIHQMPGEKDTMVYLPIGVGAVIPPWNFPLAICVGMTTAAIVTGNTVVVKPASDTPAIAWQFHQLMEEVGLPPGVFNFVTGAGGVVGDTLVRHPKTRFVSFTGSKPVGIGINKLAAEVQPGQIWLKRVVAEMGGKDAILIDDEADLDAAALGVAQAAFGFGGQKCSACSRAIVVDKVHDAFVAKLMAVMPTFINVGDPAAYGTYLGPVASERAMKTILSYIDVGKTEGKLLTGGARVTGADGWFVQPTVFDDIAPTARLAQEEIFGPVLAIIRAKDYDDALAIANNTEFGLTGAVYTKNATKLERARHEFFVGNLYLNRKCTGAMVGCHPFGGFNMSGTDSKAGGRDYLLLFLQAKSIAEKIG</sequence>
<dbReference type="Gene3D" id="3.40.605.10">
    <property type="entry name" value="Aldehyde Dehydrogenase, Chain A, domain 1"/>
    <property type="match status" value="1"/>
</dbReference>
<dbReference type="Proteomes" id="UP000580839">
    <property type="component" value="Unassembled WGS sequence"/>
</dbReference>
<dbReference type="Pfam" id="PF00171">
    <property type="entry name" value="Aldedh"/>
    <property type="match status" value="1"/>
</dbReference>
<dbReference type="InterPro" id="IPR005932">
    <property type="entry name" value="RocA"/>
</dbReference>
<comment type="pathway">
    <text evidence="1">Amino-acid degradation; L-proline degradation into L-glutamate; L-glutamate from L-proline: step 2/2.</text>
</comment>
<protein>
    <recommendedName>
        <fullName evidence="5">L-glutamate gamma-semialdehyde dehydrogenase</fullName>
        <ecNumber evidence="2">1.2.1.88</ecNumber>
    </recommendedName>
    <alternativeName>
        <fullName evidence="5">L-glutamate gamma-semialdehyde dehydrogenase</fullName>
    </alternativeName>
</protein>
<evidence type="ECO:0000256" key="6">
    <source>
        <dbReference type="ARBA" id="ARBA00048142"/>
    </source>
</evidence>
<gene>
    <name evidence="11" type="primary">pruA</name>
    <name evidence="11" type="ORF">HOP12_11815</name>
</gene>
<comment type="similarity">
    <text evidence="7">Belongs to the aldehyde dehydrogenase family. RocA subfamily.</text>
</comment>
<dbReference type="AlphaFoldDB" id="A0A849STX3"/>
<dbReference type="SUPFAM" id="SSF53720">
    <property type="entry name" value="ALDH-like"/>
    <property type="match status" value="1"/>
</dbReference>
<evidence type="ECO:0000256" key="2">
    <source>
        <dbReference type="ARBA" id="ARBA00012884"/>
    </source>
</evidence>
<comment type="caution">
    <text evidence="11">The sequence shown here is derived from an EMBL/GenBank/DDBJ whole genome shotgun (WGS) entry which is preliminary data.</text>
</comment>
<dbReference type="GO" id="GO:0010133">
    <property type="term" value="P:L-proline catabolic process to L-glutamate"/>
    <property type="evidence" value="ECO:0007669"/>
    <property type="project" value="TreeGrafter"/>
</dbReference>
<organism evidence="11 12">
    <name type="scientific">Eiseniibacteriota bacterium</name>
    <dbReference type="NCBI Taxonomy" id="2212470"/>
    <lineage>
        <taxon>Bacteria</taxon>
        <taxon>Candidatus Eiseniibacteriota</taxon>
    </lineage>
</organism>
<dbReference type="InterPro" id="IPR015590">
    <property type="entry name" value="Aldehyde_DH_dom"/>
</dbReference>
<dbReference type="InterPro" id="IPR016160">
    <property type="entry name" value="Ald_DH_CS_CYS"/>
</dbReference>
<dbReference type="PROSITE" id="PS00687">
    <property type="entry name" value="ALDEHYDE_DEHYDR_GLU"/>
    <property type="match status" value="1"/>
</dbReference>
<accession>A0A849STX3</accession>
<evidence type="ECO:0000256" key="3">
    <source>
        <dbReference type="ARBA" id="ARBA00023002"/>
    </source>
</evidence>
<dbReference type="GO" id="GO:0004657">
    <property type="term" value="F:proline dehydrogenase activity"/>
    <property type="evidence" value="ECO:0007669"/>
    <property type="project" value="UniProtKB-ARBA"/>
</dbReference>
<dbReference type="InterPro" id="IPR016161">
    <property type="entry name" value="Ald_DH/histidinol_DH"/>
</dbReference>
<dbReference type="CDD" id="cd07124">
    <property type="entry name" value="ALDH_PutA-P5CDH-RocA"/>
    <property type="match status" value="1"/>
</dbReference>
<evidence type="ECO:0000256" key="9">
    <source>
        <dbReference type="RuleBase" id="RU003345"/>
    </source>
</evidence>
<reference evidence="11 12" key="1">
    <citation type="submission" date="2020-04" db="EMBL/GenBank/DDBJ databases">
        <title>Metagenomic profiling of ammonia- and methane-oxidizing microorganisms in a Dutch drinking water treatment plant.</title>
        <authorList>
            <person name="Poghosyan L."/>
            <person name="Leucker S."/>
        </authorList>
    </citation>
    <scope>NUCLEOTIDE SEQUENCE [LARGE SCALE GENOMIC DNA]</scope>
    <source>
        <strain evidence="11">S-RSF-IL-03</strain>
    </source>
</reference>
<dbReference type="EC" id="1.2.1.88" evidence="2"/>
<dbReference type="GO" id="GO:0003842">
    <property type="term" value="F:L-glutamate gamma-semialdehyde dehydrogenase activity"/>
    <property type="evidence" value="ECO:0007669"/>
    <property type="project" value="UniProtKB-EC"/>
</dbReference>
<dbReference type="FunFam" id="3.40.605.10:FF:000045">
    <property type="entry name" value="1-pyrroline-5-carboxylate dehydrogenase 1"/>
    <property type="match status" value="1"/>
</dbReference>
<evidence type="ECO:0000313" key="12">
    <source>
        <dbReference type="Proteomes" id="UP000580839"/>
    </source>
</evidence>
<keyword evidence="3 9" id="KW-0560">Oxidoreductase</keyword>
<dbReference type="InterPro" id="IPR029510">
    <property type="entry name" value="Ald_DH_CS_GLU"/>
</dbReference>
<dbReference type="NCBIfam" id="NF002852">
    <property type="entry name" value="PRK03137.1"/>
    <property type="match status" value="1"/>
</dbReference>
<keyword evidence="4" id="KW-0520">NAD</keyword>
<feature type="active site" evidence="8">
    <location>
        <position position="301"/>
    </location>
</feature>
<dbReference type="InterPro" id="IPR016162">
    <property type="entry name" value="Ald_DH_N"/>
</dbReference>
<evidence type="ECO:0000256" key="1">
    <source>
        <dbReference type="ARBA" id="ARBA00004786"/>
    </source>
</evidence>
<dbReference type="FunFam" id="3.40.309.10:FF:000005">
    <property type="entry name" value="1-pyrroline-5-carboxylate dehydrogenase 1"/>
    <property type="match status" value="1"/>
</dbReference>
<evidence type="ECO:0000256" key="8">
    <source>
        <dbReference type="PROSITE-ProRule" id="PRU10007"/>
    </source>
</evidence>
<dbReference type="Gene3D" id="3.40.309.10">
    <property type="entry name" value="Aldehyde Dehydrogenase, Chain A, domain 2"/>
    <property type="match status" value="1"/>
</dbReference>
<evidence type="ECO:0000259" key="10">
    <source>
        <dbReference type="Pfam" id="PF00171"/>
    </source>
</evidence>
<evidence type="ECO:0000256" key="5">
    <source>
        <dbReference type="ARBA" id="ARBA00032259"/>
    </source>
</evidence>
<dbReference type="PANTHER" id="PTHR42862">
    <property type="entry name" value="DELTA-1-PYRROLINE-5-CARBOXYLATE DEHYDROGENASE 1, ISOFORM A-RELATED"/>
    <property type="match status" value="1"/>
</dbReference>
<dbReference type="InterPro" id="IPR050485">
    <property type="entry name" value="Proline_metab_enzyme"/>
</dbReference>
<dbReference type="NCBIfam" id="TIGR01237">
    <property type="entry name" value="D1pyr5carbox2"/>
    <property type="match status" value="1"/>
</dbReference>
<dbReference type="PANTHER" id="PTHR42862:SF1">
    <property type="entry name" value="DELTA-1-PYRROLINE-5-CARBOXYLATE DEHYDROGENASE 2, ISOFORM A-RELATED"/>
    <property type="match status" value="1"/>
</dbReference>
<dbReference type="GO" id="GO:0009898">
    <property type="term" value="C:cytoplasmic side of plasma membrane"/>
    <property type="evidence" value="ECO:0007669"/>
    <property type="project" value="TreeGrafter"/>
</dbReference>
<evidence type="ECO:0000313" key="11">
    <source>
        <dbReference type="EMBL" id="NOT34840.1"/>
    </source>
</evidence>
<evidence type="ECO:0000256" key="4">
    <source>
        <dbReference type="ARBA" id="ARBA00023027"/>
    </source>
</evidence>
<name>A0A849STX3_UNCEI</name>
<feature type="domain" description="Aldehyde dehydrogenase" evidence="10">
    <location>
        <begin position="64"/>
        <end position="528"/>
    </location>
</feature>
<proteinExistence type="inferred from homology"/>